<dbReference type="CTD" id="36336137"/>
<dbReference type="EMBL" id="APAU02000002">
    <property type="protein sequence ID" value="EUB64472.1"/>
    <property type="molecule type" value="Genomic_DNA"/>
</dbReference>
<gene>
    <name evidence="1" type="ORF">EGR_00422</name>
</gene>
<reference evidence="1 2" key="1">
    <citation type="journal article" date="2013" name="Nat. Genet.">
        <title>The genome of the hydatid tapeworm Echinococcus granulosus.</title>
        <authorList>
            <person name="Zheng H."/>
            <person name="Zhang W."/>
            <person name="Zhang L."/>
            <person name="Zhang Z."/>
            <person name="Li J."/>
            <person name="Lu G."/>
            <person name="Zhu Y."/>
            <person name="Wang Y."/>
            <person name="Huang Y."/>
            <person name="Liu J."/>
            <person name="Kang H."/>
            <person name="Chen J."/>
            <person name="Wang L."/>
            <person name="Chen A."/>
            <person name="Yu S."/>
            <person name="Gao Z."/>
            <person name="Jin L."/>
            <person name="Gu W."/>
            <person name="Wang Z."/>
            <person name="Zhao L."/>
            <person name="Shi B."/>
            <person name="Wen H."/>
            <person name="Lin R."/>
            <person name="Jones M.K."/>
            <person name="Brejova B."/>
            <person name="Vinar T."/>
            <person name="Zhao G."/>
            <person name="McManus D.P."/>
            <person name="Chen Z."/>
            <person name="Zhou Y."/>
            <person name="Wang S."/>
        </authorList>
    </citation>
    <scope>NUCLEOTIDE SEQUENCE [LARGE SCALE GENOMIC DNA]</scope>
</reference>
<comment type="caution">
    <text evidence="1">The sequence shown here is derived from an EMBL/GenBank/DDBJ whole genome shotgun (WGS) entry which is preliminary data.</text>
</comment>
<accession>W6V0R3</accession>
<protein>
    <submittedName>
        <fullName evidence="1">Uncharacterized protein</fullName>
    </submittedName>
</protein>
<dbReference type="AlphaFoldDB" id="W6V0R3"/>
<keyword evidence="2" id="KW-1185">Reference proteome</keyword>
<evidence type="ECO:0000313" key="1">
    <source>
        <dbReference type="EMBL" id="EUB64472.1"/>
    </source>
</evidence>
<proteinExistence type="predicted"/>
<dbReference type="Proteomes" id="UP000019149">
    <property type="component" value="Unassembled WGS sequence"/>
</dbReference>
<organism evidence="1 2">
    <name type="scientific">Echinococcus granulosus</name>
    <name type="common">Hydatid tapeworm</name>
    <dbReference type="NCBI Taxonomy" id="6210"/>
    <lineage>
        <taxon>Eukaryota</taxon>
        <taxon>Metazoa</taxon>
        <taxon>Spiralia</taxon>
        <taxon>Lophotrochozoa</taxon>
        <taxon>Platyhelminthes</taxon>
        <taxon>Cestoda</taxon>
        <taxon>Eucestoda</taxon>
        <taxon>Cyclophyllidea</taxon>
        <taxon>Taeniidae</taxon>
        <taxon>Echinococcus</taxon>
        <taxon>Echinococcus granulosus group</taxon>
    </lineage>
</organism>
<dbReference type="RefSeq" id="XP_024355668.1">
    <property type="nucleotide sequence ID" value="XM_024489671.1"/>
</dbReference>
<dbReference type="GeneID" id="36336137"/>
<dbReference type="KEGG" id="egl:EGR_00422"/>
<name>W6V0R3_ECHGR</name>
<evidence type="ECO:0000313" key="2">
    <source>
        <dbReference type="Proteomes" id="UP000019149"/>
    </source>
</evidence>
<sequence>MFTSCLAPHNASCTHARSQADGPKTGERVCVGISKSTRAFDWTSGDELPLHPTEFKMKDNGWASGDRQNPIFKPTGLPLFLPPVTSAIPSLPLSSSSSSSSSLLPHLKSPHSNPTMLTGHRDSATLTHILFTFGITVIINNIAITVPASALS</sequence>